<name>A0A1V6VAE3_9EURO</name>
<dbReference type="Proteomes" id="UP000191500">
    <property type="component" value="Unassembled WGS sequence"/>
</dbReference>
<keyword evidence="1" id="KW-0812">Transmembrane</keyword>
<evidence type="ECO:0000256" key="1">
    <source>
        <dbReference type="SAM" id="Phobius"/>
    </source>
</evidence>
<keyword evidence="1" id="KW-1133">Transmembrane helix</keyword>
<gene>
    <name evidence="2" type="ORF">PENCOP_c001G03191</name>
</gene>
<evidence type="ECO:0000313" key="2">
    <source>
        <dbReference type="EMBL" id="OQE47459.1"/>
    </source>
</evidence>
<organism evidence="2 3">
    <name type="scientific">Penicillium coprophilum</name>
    <dbReference type="NCBI Taxonomy" id="36646"/>
    <lineage>
        <taxon>Eukaryota</taxon>
        <taxon>Fungi</taxon>
        <taxon>Dikarya</taxon>
        <taxon>Ascomycota</taxon>
        <taxon>Pezizomycotina</taxon>
        <taxon>Eurotiomycetes</taxon>
        <taxon>Eurotiomycetidae</taxon>
        <taxon>Eurotiales</taxon>
        <taxon>Aspergillaceae</taxon>
        <taxon>Penicillium</taxon>
    </lineage>
</organism>
<proteinExistence type="predicted"/>
<feature type="transmembrane region" description="Helical" evidence="1">
    <location>
        <begin position="94"/>
        <end position="114"/>
    </location>
</feature>
<keyword evidence="1" id="KW-0472">Membrane</keyword>
<comment type="caution">
    <text evidence="2">The sequence shown here is derived from an EMBL/GenBank/DDBJ whole genome shotgun (WGS) entry which is preliminary data.</text>
</comment>
<feature type="transmembrane region" description="Helical" evidence="1">
    <location>
        <begin position="121"/>
        <end position="137"/>
    </location>
</feature>
<protein>
    <submittedName>
        <fullName evidence="2">Uncharacterized protein</fullName>
    </submittedName>
</protein>
<accession>A0A1V6VAE3</accession>
<dbReference type="EMBL" id="MDDG01000001">
    <property type="protein sequence ID" value="OQE47459.1"/>
    <property type="molecule type" value="Genomic_DNA"/>
</dbReference>
<sequence length="143" mass="15310">MVFGVRTVSAGFIVSVDSLGLNVKDLTASPGDERSKSSAKKVDGAEERLGSHLACVEERSKGLDREHGEAGKCAFGVGIAISIVIVVLNDFVGLIGIFLLTGVLLGMFLAGIVFNDRWHKTVIFFLFFCAILLNINCDPHSLV</sequence>
<keyword evidence="3" id="KW-1185">Reference proteome</keyword>
<dbReference type="AlphaFoldDB" id="A0A1V6VAE3"/>
<evidence type="ECO:0000313" key="3">
    <source>
        <dbReference type="Proteomes" id="UP000191500"/>
    </source>
</evidence>
<feature type="transmembrane region" description="Helical" evidence="1">
    <location>
        <begin position="70"/>
        <end position="88"/>
    </location>
</feature>
<reference evidence="3" key="1">
    <citation type="journal article" date="2017" name="Nat. Microbiol.">
        <title>Global analysis of biosynthetic gene clusters reveals vast potential of secondary metabolite production in Penicillium species.</title>
        <authorList>
            <person name="Nielsen J.C."/>
            <person name="Grijseels S."/>
            <person name="Prigent S."/>
            <person name="Ji B."/>
            <person name="Dainat J."/>
            <person name="Nielsen K.F."/>
            <person name="Frisvad J.C."/>
            <person name="Workman M."/>
            <person name="Nielsen J."/>
        </authorList>
    </citation>
    <scope>NUCLEOTIDE SEQUENCE [LARGE SCALE GENOMIC DNA]</scope>
    <source>
        <strain evidence="3">IBT 31321</strain>
    </source>
</reference>